<gene>
    <name evidence="4" type="primary">hxpB</name>
    <name evidence="4" type="ORF">FRY74_00225</name>
</gene>
<dbReference type="InterPro" id="IPR036412">
    <property type="entry name" value="HAD-like_sf"/>
</dbReference>
<dbReference type="SFLD" id="SFLDG01129">
    <property type="entry name" value="C1.5:_HAD__Beta-PGM__Phosphata"/>
    <property type="match status" value="1"/>
</dbReference>
<dbReference type="EMBL" id="VOOS01000001">
    <property type="protein sequence ID" value="TXB66644.1"/>
    <property type="molecule type" value="Genomic_DNA"/>
</dbReference>
<dbReference type="NCBIfam" id="TIGR01509">
    <property type="entry name" value="HAD-SF-IA-v3"/>
    <property type="match status" value="1"/>
</dbReference>
<organism evidence="4 5">
    <name type="scientific">Vicingus serpentipes</name>
    <dbReference type="NCBI Taxonomy" id="1926625"/>
    <lineage>
        <taxon>Bacteria</taxon>
        <taxon>Pseudomonadati</taxon>
        <taxon>Bacteroidota</taxon>
        <taxon>Flavobacteriia</taxon>
        <taxon>Flavobacteriales</taxon>
        <taxon>Vicingaceae</taxon>
        <taxon>Vicingus</taxon>
    </lineage>
</organism>
<protein>
    <submittedName>
        <fullName evidence="4">Hexitol phosphatase HxpB</fullName>
    </submittedName>
</protein>
<evidence type="ECO:0000256" key="2">
    <source>
        <dbReference type="ARBA" id="ARBA00022723"/>
    </source>
</evidence>
<dbReference type="PANTHER" id="PTHR18901">
    <property type="entry name" value="2-DEOXYGLUCOSE-6-PHOSPHATE PHOSPHATASE 2"/>
    <property type="match status" value="1"/>
</dbReference>
<dbReference type="SFLD" id="SFLDS00003">
    <property type="entry name" value="Haloacid_Dehalogenase"/>
    <property type="match status" value="1"/>
</dbReference>
<keyword evidence="3" id="KW-0378">Hydrolase</keyword>
<evidence type="ECO:0000256" key="1">
    <source>
        <dbReference type="ARBA" id="ARBA00006171"/>
    </source>
</evidence>
<dbReference type="NCBIfam" id="TIGR01549">
    <property type="entry name" value="HAD-SF-IA-v1"/>
    <property type="match status" value="1"/>
</dbReference>
<evidence type="ECO:0000313" key="5">
    <source>
        <dbReference type="Proteomes" id="UP000321721"/>
    </source>
</evidence>
<dbReference type="SUPFAM" id="SSF56784">
    <property type="entry name" value="HAD-like"/>
    <property type="match status" value="1"/>
</dbReference>
<dbReference type="Gene3D" id="1.10.150.240">
    <property type="entry name" value="Putative phosphatase, domain 2"/>
    <property type="match status" value="1"/>
</dbReference>
<keyword evidence="5" id="KW-1185">Reference proteome</keyword>
<proteinExistence type="inferred from homology"/>
<accession>A0A5C6RX25</accession>
<dbReference type="NCBIfam" id="NF008087">
    <property type="entry name" value="PRK10826.1"/>
    <property type="match status" value="1"/>
</dbReference>
<dbReference type="InterPro" id="IPR023214">
    <property type="entry name" value="HAD_sf"/>
</dbReference>
<evidence type="ECO:0000313" key="4">
    <source>
        <dbReference type="EMBL" id="TXB66644.1"/>
    </source>
</evidence>
<dbReference type="Gene3D" id="3.40.50.1000">
    <property type="entry name" value="HAD superfamily/HAD-like"/>
    <property type="match status" value="1"/>
</dbReference>
<dbReference type="AlphaFoldDB" id="A0A5C6RX25"/>
<dbReference type="PRINTS" id="PR00413">
    <property type="entry name" value="HADHALOGNASE"/>
</dbReference>
<dbReference type="FunFam" id="3.40.50.1000:FF:000036">
    <property type="entry name" value="HAD family hydrolase"/>
    <property type="match status" value="1"/>
</dbReference>
<sequence>MKIEAVIYDMDGVIIDSEPFWREAIILTFKTVGLNFTEDMCRETMGMRLIEVIEYWHEKLGWEGKTIAQVEEELLATVSELILQKADAINGVYQSLNSFKERGLKLALASSSASSLIKTVLNKLELNNYFDVVNSAENLPYGKPHPMIFINTANDLGVKPTNCLVIEDSFNGLLAAKAALMKTIVVPEKENQNNPNFNIADFNITSLTQIKDLNIG</sequence>
<dbReference type="SFLD" id="SFLDG01135">
    <property type="entry name" value="C1.5.6:_HAD__Beta-PGM__Phospha"/>
    <property type="match status" value="1"/>
</dbReference>
<dbReference type="OrthoDB" id="9797743at2"/>
<dbReference type="InterPro" id="IPR041492">
    <property type="entry name" value="HAD_2"/>
</dbReference>
<dbReference type="InterPro" id="IPR006439">
    <property type="entry name" value="HAD-SF_hydro_IA"/>
</dbReference>
<dbReference type="Proteomes" id="UP000321721">
    <property type="component" value="Unassembled WGS sequence"/>
</dbReference>
<dbReference type="PANTHER" id="PTHR18901:SF38">
    <property type="entry name" value="PSEUDOURIDINE-5'-PHOSPHATASE"/>
    <property type="match status" value="1"/>
</dbReference>
<dbReference type="Pfam" id="PF13419">
    <property type="entry name" value="HAD_2"/>
    <property type="match status" value="1"/>
</dbReference>
<name>A0A5C6RX25_9FLAO</name>
<dbReference type="InterPro" id="IPR023198">
    <property type="entry name" value="PGP-like_dom2"/>
</dbReference>
<keyword evidence="2" id="KW-0479">Metal-binding</keyword>
<evidence type="ECO:0000256" key="3">
    <source>
        <dbReference type="ARBA" id="ARBA00022801"/>
    </source>
</evidence>
<comment type="similarity">
    <text evidence="1">Belongs to the HAD-like hydrolase superfamily. CbbY/CbbZ/Gph/YieH family.</text>
</comment>
<comment type="caution">
    <text evidence="4">The sequence shown here is derived from an EMBL/GenBank/DDBJ whole genome shotgun (WGS) entry which is preliminary data.</text>
</comment>
<dbReference type="GO" id="GO:0016787">
    <property type="term" value="F:hydrolase activity"/>
    <property type="evidence" value="ECO:0007669"/>
    <property type="project" value="UniProtKB-KW"/>
</dbReference>
<dbReference type="GO" id="GO:0046872">
    <property type="term" value="F:metal ion binding"/>
    <property type="evidence" value="ECO:0007669"/>
    <property type="project" value="UniProtKB-KW"/>
</dbReference>
<reference evidence="4 5" key="1">
    <citation type="submission" date="2019-08" db="EMBL/GenBank/DDBJ databases">
        <title>Genome of Vicingus serpentipes NCIMB 15042.</title>
        <authorList>
            <person name="Bowman J.P."/>
        </authorList>
    </citation>
    <scope>NUCLEOTIDE SEQUENCE [LARGE SCALE GENOMIC DNA]</scope>
    <source>
        <strain evidence="4 5">NCIMB 15042</strain>
    </source>
</reference>
<dbReference type="RefSeq" id="WP_147097469.1">
    <property type="nucleotide sequence ID" value="NZ_VOOS01000001.1"/>
</dbReference>